<gene>
    <name evidence="2" type="ORF">L249_3961</name>
</gene>
<feature type="signal peptide" evidence="1">
    <location>
        <begin position="1"/>
        <end position="16"/>
    </location>
</feature>
<accession>A0A367L4Z9</accession>
<dbReference type="Proteomes" id="UP000253664">
    <property type="component" value="Unassembled WGS sequence"/>
</dbReference>
<proteinExistence type="predicted"/>
<protein>
    <submittedName>
        <fullName evidence="2">Uncharacterized protein</fullName>
    </submittedName>
</protein>
<dbReference type="AlphaFoldDB" id="A0A367L4Z9"/>
<evidence type="ECO:0000256" key="1">
    <source>
        <dbReference type="SAM" id="SignalP"/>
    </source>
</evidence>
<sequence length="115" mass="12621">MKLSLLALAGLSTALPQESPQGQDFAPFCTGQCFNQLKGVYKTTHPTAVYPRCEYLCGLKETELQACTDRCVGAATEGARTNPFTVKSWWEMKRGCDDTCAQEVAKGFIGFDQEN</sequence>
<name>A0A367L4Z9_9HYPO</name>
<comment type="caution">
    <text evidence="2">The sequence shown here is derived from an EMBL/GenBank/DDBJ whole genome shotgun (WGS) entry which is preliminary data.</text>
</comment>
<dbReference type="EMBL" id="LKCN02000014">
    <property type="protein sequence ID" value="RCI09491.1"/>
    <property type="molecule type" value="Genomic_DNA"/>
</dbReference>
<evidence type="ECO:0000313" key="3">
    <source>
        <dbReference type="Proteomes" id="UP000253664"/>
    </source>
</evidence>
<evidence type="ECO:0000313" key="2">
    <source>
        <dbReference type="EMBL" id="RCI09491.1"/>
    </source>
</evidence>
<keyword evidence="1" id="KW-0732">Signal</keyword>
<keyword evidence="3" id="KW-1185">Reference proteome</keyword>
<dbReference type="OrthoDB" id="4924408at2759"/>
<reference evidence="2 3" key="1">
    <citation type="journal article" date="2015" name="BMC Genomics">
        <title>Insights from the genome of Ophiocordyceps polyrhachis-furcata to pathogenicity and host specificity in insect fungi.</title>
        <authorList>
            <person name="Wichadakul D."/>
            <person name="Kobmoo N."/>
            <person name="Ingsriswang S."/>
            <person name="Tangphatsornruang S."/>
            <person name="Chantasingh D."/>
            <person name="Luangsa-ard J.J."/>
            <person name="Eurwilaichitr L."/>
        </authorList>
    </citation>
    <scope>NUCLEOTIDE SEQUENCE [LARGE SCALE GENOMIC DNA]</scope>
    <source>
        <strain evidence="2 3">BCC 54312</strain>
    </source>
</reference>
<organism evidence="2 3">
    <name type="scientific">Ophiocordyceps polyrhachis-furcata BCC 54312</name>
    <dbReference type="NCBI Taxonomy" id="1330021"/>
    <lineage>
        <taxon>Eukaryota</taxon>
        <taxon>Fungi</taxon>
        <taxon>Dikarya</taxon>
        <taxon>Ascomycota</taxon>
        <taxon>Pezizomycotina</taxon>
        <taxon>Sordariomycetes</taxon>
        <taxon>Hypocreomycetidae</taxon>
        <taxon>Hypocreales</taxon>
        <taxon>Ophiocordycipitaceae</taxon>
        <taxon>Ophiocordyceps</taxon>
    </lineage>
</organism>
<feature type="chain" id="PRO_5016679755" evidence="1">
    <location>
        <begin position="17"/>
        <end position="115"/>
    </location>
</feature>